<reference evidence="2" key="1">
    <citation type="submission" date="2019-12" db="EMBL/GenBank/DDBJ databases">
        <title>Genome sequencing and annotation of Brassica cretica.</title>
        <authorList>
            <person name="Studholme D.J."/>
            <person name="Sarris P.F."/>
        </authorList>
    </citation>
    <scope>NUCLEOTIDE SEQUENCE</scope>
    <source>
        <strain evidence="2">PFS-102/07</strain>
        <tissue evidence="2">Leaf</tissue>
    </source>
</reference>
<comment type="caution">
    <text evidence="2">The sequence shown here is derived from an EMBL/GenBank/DDBJ whole genome shotgun (WGS) entry which is preliminary data.</text>
</comment>
<feature type="compositionally biased region" description="Polar residues" evidence="1">
    <location>
        <begin position="1"/>
        <end position="14"/>
    </location>
</feature>
<feature type="region of interest" description="Disordered" evidence="1">
    <location>
        <begin position="1"/>
        <end position="34"/>
    </location>
</feature>
<protein>
    <submittedName>
        <fullName evidence="2">Uncharacterized protein</fullName>
    </submittedName>
</protein>
<proteinExistence type="predicted"/>
<sequence>MNSLQLQSEVTTATPRGCSGCVDSRARSPKRHPEVARVVSIPERGRNSDIPRSLGLCRFESDEQAGSDVPQRLPEVARNTQSDLPELRSLRFNYLVELMINQGPFGHLLCTFTLSKPMFKYFL</sequence>
<evidence type="ECO:0000313" key="2">
    <source>
        <dbReference type="EMBL" id="KAF2605400.1"/>
    </source>
</evidence>
<name>A0A8S9LB66_BRACR</name>
<dbReference type="EMBL" id="QGKY02000094">
    <property type="protein sequence ID" value="KAF2605400.1"/>
    <property type="molecule type" value="Genomic_DNA"/>
</dbReference>
<evidence type="ECO:0000256" key="1">
    <source>
        <dbReference type="SAM" id="MobiDB-lite"/>
    </source>
</evidence>
<accession>A0A8S9LB66</accession>
<dbReference type="AlphaFoldDB" id="A0A8S9LB66"/>
<gene>
    <name evidence="2" type="ORF">F2Q70_00024837</name>
</gene>
<organism evidence="2">
    <name type="scientific">Brassica cretica</name>
    <name type="common">Mustard</name>
    <dbReference type="NCBI Taxonomy" id="69181"/>
    <lineage>
        <taxon>Eukaryota</taxon>
        <taxon>Viridiplantae</taxon>
        <taxon>Streptophyta</taxon>
        <taxon>Embryophyta</taxon>
        <taxon>Tracheophyta</taxon>
        <taxon>Spermatophyta</taxon>
        <taxon>Magnoliopsida</taxon>
        <taxon>eudicotyledons</taxon>
        <taxon>Gunneridae</taxon>
        <taxon>Pentapetalae</taxon>
        <taxon>rosids</taxon>
        <taxon>malvids</taxon>
        <taxon>Brassicales</taxon>
        <taxon>Brassicaceae</taxon>
        <taxon>Brassiceae</taxon>
        <taxon>Brassica</taxon>
    </lineage>
</organism>